<evidence type="ECO:0000256" key="5">
    <source>
        <dbReference type="ARBA" id="ARBA00023004"/>
    </source>
</evidence>
<feature type="binding site" evidence="6">
    <location>
        <position position="155"/>
    </location>
    <ligand>
        <name>Fe cation</name>
        <dbReference type="ChEBI" id="CHEBI:24875"/>
    </ligand>
</feature>
<evidence type="ECO:0000256" key="1">
    <source>
        <dbReference type="ARBA" id="ARBA00010759"/>
    </source>
</evidence>
<keyword evidence="8" id="KW-1185">Reference proteome</keyword>
<dbReference type="PANTHER" id="PTHR10458:SF2">
    <property type="entry name" value="PEPTIDE DEFORMYLASE, MITOCHONDRIAL"/>
    <property type="match status" value="1"/>
</dbReference>
<organism evidence="7 8">
    <name type="scientific">Nesterenkonia sandarakina</name>
    <dbReference type="NCBI Taxonomy" id="272918"/>
    <lineage>
        <taxon>Bacteria</taxon>
        <taxon>Bacillati</taxon>
        <taxon>Actinomycetota</taxon>
        <taxon>Actinomycetes</taxon>
        <taxon>Micrococcales</taxon>
        <taxon>Micrococcaceae</taxon>
        <taxon>Nesterenkonia</taxon>
    </lineage>
</organism>
<comment type="catalytic activity">
    <reaction evidence="6">
        <text>N-terminal N-formyl-L-methionyl-[peptide] + H2O = N-terminal L-methionyl-[peptide] + formate</text>
        <dbReference type="Rhea" id="RHEA:24420"/>
        <dbReference type="Rhea" id="RHEA-COMP:10639"/>
        <dbReference type="Rhea" id="RHEA-COMP:10640"/>
        <dbReference type="ChEBI" id="CHEBI:15377"/>
        <dbReference type="ChEBI" id="CHEBI:15740"/>
        <dbReference type="ChEBI" id="CHEBI:49298"/>
        <dbReference type="ChEBI" id="CHEBI:64731"/>
        <dbReference type="EC" id="3.5.1.88"/>
    </reaction>
</comment>
<dbReference type="AlphaFoldDB" id="A0A2T0YHY1"/>
<sequence length="203" mass="21526">MTVLSIRMIGDPVLRTPATTVAATGAGAAVDRSTAELIADMFETMDAVAGIGLAAPQIGVSRRIFTFDVAGERGAVINPELSLLGERSFTAREPEQGPAEGENLLREGCLSVADIYAPVVRAQRVLLTGSDPDGSPVRREATGLLAACFQHEVDHLDGRLFVDRLTGEDKVAAARALRSREYGQAIDQTLGSRKTSHSSFFAS</sequence>
<feature type="active site" evidence="6">
    <location>
        <position position="152"/>
    </location>
</feature>
<dbReference type="OrthoDB" id="9804313at2"/>
<feature type="binding site" evidence="6">
    <location>
        <position position="151"/>
    </location>
    <ligand>
        <name>Fe cation</name>
        <dbReference type="ChEBI" id="CHEBI:24875"/>
    </ligand>
</feature>
<keyword evidence="2 6" id="KW-0479">Metal-binding</keyword>
<keyword evidence="4 6" id="KW-0648">Protein biosynthesis</keyword>
<feature type="binding site" evidence="6">
    <location>
        <position position="109"/>
    </location>
    <ligand>
        <name>Fe cation</name>
        <dbReference type="ChEBI" id="CHEBI:24875"/>
    </ligand>
</feature>
<evidence type="ECO:0000313" key="7">
    <source>
        <dbReference type="EMBL" id="PRZ14611.1"/>
    </source>
</evidence>
<evidence type="ECO:0000256" key="6">
    <source>
        <dbReference type="HAMAP-Rule" id="MF_00163"/>
    </source>
</evidence>
<dbReference type="EMBL" id="PVTY01000011">
    <property type="protein sequence ID" value="PRZ14611.1"/>
    <property type="molecule type" value="Genomic_DNA"/>
</dbReference>
<dbReference type="GO" id="GO:0006412">
    <property type="term" value="P:translation"/>
    <property type="evidence" value="ECO:0007669"/>
    <property type="project" value="UniProtKB-UniRule"/>
</dbReference>
<proteinExistence type="inferred from homology"/>
<dbReference type="InterPro" id="IPR036821">
    <property type="entry name" value="Peptide_deformylase_sf"/>
</dbReference>
<dbReference type="EC" id="3.5.1.88" evidence="6"/>
<dbReference type="Pfam" id="PF01327">
    <property type="entry name" value="Pep_deformylase"/>
    <property type="match status" value="1"/>
</dbReference>
<dbReference type="GO" id="GO:0046872">
    <property type="term" value="F:metal ion binding"/>
    <property type="evidence" value="ECO:0007669"/>
    <property type="project" value="UniProtKB-KW"/>
</dbReference>
<dbReference type="RefSeq" id="WP_106123381.1">
    <property type="nucleotide sequence ID" value="NZ_PVTY01000011.1"/>
</dbReference>
<dbReference type="SUPFAM" id="SSF56420">
    <property type="entry name" value="Peptide deformylase"/>
    <property type="match status" value="1"/>
</dbReference>
<evidence type="ECO:0000256" key="2">
    <source>
        <dbReference type="ARBA" id="ARBA00022723"/>
    </source>
</evidence>
<comment type="function">
    <text evidence="6">Removes the formyl group from the N-terminal Met of newly synthesized proteins. Requires at least a dipeptide for an efficient rate of reaction. N-terminal L-methionine is a prerequisite for activity but the enzyme has broad specificity at other positions.</text>
</comment>
<dbReference type="GO" id="GO:0042586">
    <property type="term" value="F:peptide deformylase activity"/>
    <property type="evidence" value="ECO:0007669"/>
    <property type="project" value="UniProtKB-UniRule"/>
</dbReference>
<evidence type="ECO:0000313" key="8">
    <source>
        <dbReference type="Proteomes" id="UP000238217"/>
    </source>
</evidence>
<comment type="similarity">
    <text evidence="1 6">Belongs to the polypeptide deformylase family.</text>
</comment>
<dbReference type="CDD" id="cd00487">
    <property type="entry name" value="Pep_deformylase"/>
    <property type="match status" value="1"/>
</dbReference>
<protein>
    <recommendedName>
        <fullName evidence="6">Peptide deformylase</fullName>
        <shortName evidence="6">PDF</shortName>
        <ecNumber evidence="6">3.5.1.88</ecNumber>
    </recommendedName>
    <alternativeName>
        <fullName evidence="6">Polypeptide deformylase</fullName>
    </alternativeName>
</protein>
<dbReference type="Gene3D" id="3.90.45.10">
    <property type="entry name" value="Peptide deformylase"/>
    <property type="match status" value="1"/>
</dbReference>
<dbReference type="Proteomes" id="UP000238217">
    <property type="component" value="Unassembled WGS sequence"/>
</dbReference>
<accession>A0A2T0YHY1</accession>
<dbReference type="InterPro" id="IPR023635">
    <property type="entry name" value="Peptide_deformylase"/>
</dbReference>
<dbReference type="NCBIfam" id="NF001159">
    <property type="entry name" value="PRK00150.1-3"/>
    <property type="match status" value="1"/>
</dbReference>
<dbReference type="HAMAP" id="MF_00163">
    <property type="entry name" value="Pep_deformylase"/>
    <property type="match status" value="1"/>
</dbReference>
<dbReference type="NCBIfam" id="TIGR00079">
    <property type="entry name" value="pept_deformyl"/>
    <property type="match status" value="1"/>
</dbReference>
<keyword evidence="3 6" id="KW-0378">Hydrolase</keyword>
<comment type="cofactor">
    <cofactor evidence="6">
        <name>Fe(2+)</name>
        <dbReference type="ChEBI" id="CHEBI:29033"/>
    </cofactor>
    <text evidence="6">Binds 1 Fe(2+) ion.</text>
</comment>
<dbReference type="PANTHER" id="PTHR10458">
    <property type="entry name" value="PEPTIDE DEFORMYLASE"/>
    <property type="match status" value="1"/>
</dbReference>
<evidence type="ECO:0000256" key="4">
    <source>
        <dbReference type="ARBA" id="ARBA00022917"/>
    </source>
</evidence>
<name>A0A2T0YHY1_9MICC</name>
<dbReference type="PRINTS" id="PR01576">
    <property type="entry name" value="PDEFORMYLASE"/>
</dbReference>
<dbReference type="PIRSF" id="PIRSF004749">
    <property type="entry name" value="Pep_def"/>
    <property type="match status" value="1"/>
</dbReference>
<reference evidence="7 8" key="1">
    <citation type="submission" date="2018-03" db="EMBL/GenBank/DDBJ databases">
        <title>Comparative analysis of microorganisms from saline springs in Andes Mountain Range, Colombia.</title>
        <authorList>
            <person name="Rubin E."/>
        </authorList>
    </citation>
    <scope>NUCLEOTIDE SEQUENCE [LARGE SCALE GENOMIC DNA]</scope>
    <source>
        <strain evidence="7 8">CG 35</strain>
    </source>
</reference>
<keyword evidence="5 6" id="KW-0408">Iron</keyword>
<comment type="caution">
    <text evidence="7">The sequence shown here is derived from an EMBL/GenBank/DDBJ whole genome shotgun (WGS) entry which is preliminary data.</text>
</comment>
<gene>
    <name evidence="6" type="primary">def</name>
    <name evidence="7" type="ORF">BCL67_11193</name>
</gene>
<evidence type="ECO:0000256" key="3">
    <source>
        <dbReference type="ARBA" id="ARBA00022801"/>
    </source>
</evidence>